<dbReference type="Proteomes" id="UP000076842">
    <property type="component" value="Unassembled WGS sequence"/>
</dbReference>
<dbReference type="PIRSF" id="PIRSF016255">
    <property type="entry name" value="eIF3e_su6"/>
    <property type="match status" value="1"/>
</dbReference>
<dbReference type="Pfam" id="PF09440">
    <property type="entry name" value="eIF3_N"/>
    <property type="match status" value="1"/>
</dbReference>
<evidence type="ECO:0000259" key="7">
    <source>
        <dbReference type="PROSITE" id="PS50250"/>
    </source>
</evidence>
<accession>A0A165CSD9</accession>
<feature type="compositionally biased region" description="Basic and acidic residues" evidence="6">
    <location>
        <begin position="454"/>
        <end position="477"/>
    </location>
</feature>
<organism evidence="8 9">
    <name type="scientific">Calocera cornea HHB12733</name>
    <dbReference type="NCBI Taxonomy" id="1353952"/>
    <lineage>
        <taxon>Eukaryota</taxon>
        <taxon>Fungi</taxon>
        <taxon>Dikarya</taxon>
        <taxon>Basidiomycota</taxon>
        <taxon>Agaricomycotina</taxon>
        <taxon>Dacrymycetes</taxon>
        <taxon>Dacrymycetales</taxon>
        <taxon>Dacrymycetaceae</taxon>
        <taxon>Calocera</taxon>
    </lineage>
</organism>
<dbReference type="GO" id="GO:0071540">
    <property type="term" value="C:eukaryotic translation initiation factor 3 complex, eIF3e"/>
    <property type="evidence" value="ECO:0007669"/>
    <property type="project" value="UniProtKB-UniRule"/>
</dbReference>
<reference evidence="8 9" key="1">
    <citation type="journal article" date="2016" name="Mol. Biol. Evol.">
        <title>Comparative Genomics of Early-Diverging Mushroom-Forming Fungi Provides Insights into the Origins of Lignocellulose Decay Capabilities.</title>
        <authorList>
            <person name="Nagy L.G."/>
            <person name="Riley R."/>
            <person name="Tritt A."/>
            <person name="Adam C."/>
            <person name="Daum C."/>
            <person name="Floudas D."/>
            <person name="Sun H."/>
            <person name="Yadav J.S."/>
            <person name="Pangilinan J."/>
            <person name="Larsson K.H."/>
            <person name="Matsuura K."/>
            <person name="Barry K."/>
            <person name="Labutti K."/>
            <person name="Kuo R."/>
            <person name="Ohm R.A."/>
            <person name="Bhattacharya S.S."/>
            <person name="Shirouzu T."/>
            <person name="Yoshinaga Y."/>
            <person name="Martin F.M."/>
            <person name="Grigoriev I.V."/>
            <person name="Hibbett D.S."/>
        </authorList>
    </citation>
    <scope>NUCLEOTIDE SEQUENCE [LARGE SCALE GENOMIC DNA]</scope>
    <source>
        <strain evidence="8 9">HHB12733</strain>
    </source>
</reference>
<dbReference type="PROSITE" id="PS50250">
    <property type="entry name" value="PCI"/>
    <property type="match status" value="1"/>
</dbReference>
<evidence type="ECO:0000313" key="8">
    <source>
        <dbReference type="EMBL" id="KZT51309.1"/>
    </source>
</evidence>
<feature type="domain" description="PCI" evidence="7">
    <location>
        <begin position="235"/>
        <end position="416"/>
    </location>
</feature>
<dbReference type="GO" id="GO:0003743">
    <property type="term" value="F:translation initiation factor activity"/>
    <property type="evidence" value="ECO:0007669"/>
    <property type="project" value="UniProtKB-UniRule"/>
</dbReference>
<evidence type="ECO:0000256" key="5">
    <source>
        <dbReference type="PIRNR" id="PIRNR016255"/>
    </source>
</evidence>
<dbReference type="GO" id="GO:0033290">
    <property type="term" value="C:eukaryotic 48S preinitiation complex"/>
    <property type="evidence" value="ECO:0007669"/>
    <property type="project" value="UniProtKB-UniRule"/>
</dbReference>
<dbReference type="FunCoup" id="A0A165CSD9">
    <property type="interactions" value="887"/>
</dbReference>
<dbReference type="InterPro" id="IPR000717">
    <property type="entry name" value="PCI_dom"/>
</dbReference>
<comment type="subunit">
    <text evidence="4 5">Component of the eukaryotic translation initiation factor 3 (eIF-3) complex.</text>
</comment>
<dbReference type="CDD" id="cd21378">
    <property type="entry name" value="eIF3E"/>
    <property type="match status" value="1"/>
</dbReference>
<dbReference type="InterPro" id="IPR016650">
    <property type="entry name" value="eIF3e"/>
</dbReference>
<proteinExistence type="inferred from homology"/>
<dbReference type="EMBL" id="KV424114">
    <property type="protein sequence ID" value="KZT51309.1"/>
    <property type="molecule type" value="Genomic_DNA"/>
</dbReference>
<evidence type="ECO:0000256" key="3">
    <source>
        <dbReference type="ARBA" id="ARBA00022917"/>
    </source>
</evidence>
<feature type="region of interest" description="Disordered" evidence="6">
    <location>
        <begin position="446"/>
        <end position="491"/>
    </location>
</feature>
<gene>
    <name evidence="4" type="primary">INT6</name>
    <name evidence="8" type="ORF">CALCODRAFT_443253</name>
</gene>
<dbReference type="Pfam" id="PF21357">
    <property type="entry name" value="EIF3E_C"/>
    <property type="match status" value="1"/>
</dbReference>
<evidence type="ECO:0000256" key="1">
    <source>
        <dbReference type="ARBA" id="ARBA00022490"/>
    </source>
</evidence>
<evidence type="ECO:0000256" key="4">
    <source>
        <dbReference type="HAMAP-Rule" id="MF_03004"/>
    </source>
</evidence>
<evidence type="ECO:0000256" key="6">
    <source>
        <dbReference type="SAM" id="MobiDB-lite"/>
    </source>
</evidence>
<dbReference type="STRING" id="1353952.A0A165CSD9"/>
<dbReference type="SMART" id="SM01186">
    <property type="entry name" value="eIF3_N"/>
    <property type="match status" value="1"/>
</dbReference>
<dbReference type="GO" id="GO:0001732">
    <property type="term" value="P:formation of cytoplasmic translation initiation complex"/>
    <property type="evidence" value="ECO:0007669"/>
    <property type="project" value="UniProtKB-UniRule"/>
</dbReference>
<dbReference type="InParanoid" id="A0A165CSD9"/>
<comment type="similarity">
    <text evidence="4 5">Belongs to the eIF-3 subunit E family.</text>
</comment>
<dbReference type="SUPFAM" id="SSF46785">
    <property type="entry name" value="Winged helix' DNA-binding domain"/>
    <property type="match status" value="1"/>
</dbReference>
<dbReference type="AlphaFoldDB" id="A0A165CSD9"/>
<comment type="function">
    <text evidence="4">Component of the eukaryotic translation initiation factor 3 (eIF-3) complex, which is involved in protein synthesis of a specialized repertoire of mRNAs and, together with other initiation factors, stimulates binding of mRNA and methionyl-tRNAi to the 40S ribosome. The eIF-3 complex specifically targets and initiates translation of a subset of mRNAs involved in cell proliferation.</text>
</comment>
<protein>
    <recommendedName>
        <fullName evidence="4 5">Eukaryotic translation initiation factor 3 subunit E</fullName>
        <shortName evidence="4">eIF3e</shortName>
    </recommendedName>
</protein>
<keyword evidence="9" id="KW-1185">Reference proteome</keyword>
<evidence type="ECO:0000256" key="2">
    <source>
        <dbReference type="ARBA" id="ARBA00022540"/>
    </source>
</evidence>
<keyword evidence="2 4" id="KW-0396">Initiation factor</keyword>
<dbReference type="PANTHER" id="PTHR10317">
    <property type="entry name" value="EUKARYOTIC TRANSLATION INITIATION FACTOR 3 SUBUNIT E"/>
    <property type="match status" value="1"/>
</dbReference>
<dbReference type="OrthoDB" id="417252at2759"/>
<comment type="subcellular location">
    <subcellularLocation>
        <location evidence="4 5">Cytoplasm</location>
    </subcellularLocation>
</comment>
<dbReference type="GO" id="GO:0016282">
    <property type="term" value="C:eukaryotic 43S preinitiation complex"/>
    <property type="evidence" value="ECO:0007669"/>
    <property type="project" value="UniProtKB-UniRule"/>
</dbReference>
<evidence type="ECO:0000313" key="9">
    <source>
        <dbReference type="Proteomes" id="UP000076842"/>
    </source>
</evidence>
<sequence>MATYDLTQRMIPYLDRHLALPLLAHVSELSIFPAKQLQEAQYELARRTNMVDYSVSLFEQLHPSDEVPEEFGSKRSNVETTNERLQKEAQVVLDVIENPEVAQALRQDKMQNLNYLREKHNLTHEEINALYHFGQFQYTYGNYSGAAQFLYHFLVLSTDPELNLSAQWGKLASDILSGDWQTAKDELDRLREAIDNRSTSLVPAASAGVGIDSASSTALAQLQGRTWYLHWSLFVYFNHPEGRHALLEVFLSPAYLNTIQTSCPWILRYLAAAAVISRKTATSGRIRHAVKEVVRVVQMENYQYHDPITDFLKMLFIDFDFEAAQKELGEAEKLIENDFFLQNFKDEFLDNARYFISEAYCRIHRQIDIADLSARLNLSRSEGEKWIVNLIRDTRMGADAKIDLSRNIIVIDKPHAPVYQSVIERTRGLSFRTQALGVAMQRRAMGEAVQRGGGGDRRPRGDRGDRGAADREREQQQEHLVPPAPAAVEVA</sequence>
<keyword evidence="3 4" id="KW-0648">Protein biosynthesis</keyword>
<name>A0A165CSD9_9BASI</name>
<keyword evidence="1 4" id="KW-0963">Cytoplasm</keyword>
<dbReference type="HAMAP" id="MF_03004">
    <property type="entry name" value="eIF3e"/>
    <property type="match status" value="1"/>
</dbReference>
<dbReference type="InterPro" id="IPR019010">
    <property type="entry name" value="eIF3e_N"/>
</dbReference>
<dbReference type="InterPro" id="IPR036390">
    <property type="entry name" value="WH_DNA-bd_sf"/>
</dbReference>
<dbReference type="Pfam" id="PF01399">
    <property type="entry name" value="PCI"/>
    <property type="match status" value="1"/>
</dbReference>